<feature type="compositionally biased region" description="Polar residues" evidence="1">
    <location>
        <begin position="27"/>
        <end position="48"/>
    </location>
</feature>
<dbReference type="GeneID" id="9462749"/>
<dbReference type="InParanoid" id="D0NYF7"/>
<dbReference type="OrthoDB" id="102701at2759"/>
<evidence type="ECO:0000313" key="3">
    <source>
        <dbReference type="EMBL" id="EEY68069.1"/>
    </source>
</evidence>
<keyword evidence="4" id="KW-1185">Reference proteome</keyword>
<dbReference type="eggNOG" id="ENOG502RGN5">
    <property type="taxonomic scope" value="Eukaryota"/>
</dbReference>
<dbReference type="Proteomes" id="UP000006643">
    <property type="component" value="Unassembled WGS sequence"/>
</dbReference>
<dbReference type="VEuPathDB" id="FungiDB:PITG_18510"/>
<gene>
    <name evidence="3" type="ORF">PITG_18510</name>
</gene>
<sequence>MRLILWALFATLVVFFSSGEASSFETNKPQKRTLYSKSTSRSGVVNNLSKHDQRVLRGEGKMEDRDEAEERGVSHTITEKTKSIGKKTLETPKHLGKKAAEQLRRIKAWYLGKEAKILERRFKELVAQKKSYDDVKNQWSTLLYTGRWSTPSGFKRFLTKYDDWLKKNGYLHLAKKDNP</sequence>
<dbReference type="GO" id="GO:0005576">
    <property type="term" value="C:extracellular region"/>
    <property type="evidence" value="ECO:0007669"/>
    <property type="project" value="UniProtKB-SubCell"/>
</dbReference>
<feature type="signal peptide" evidence="2">
    <location>
        <begin position="1"/>
        <end position="21"/>
    </location>
</feature>
<feature type="compositionally biased region" description="Basic and acidic residues" evidence="1">
    <location>
        <begin position="49"/>
        <end position="85"/>
    </location>
</feature>
<proteinExistence type="predicted"/>
<dbReference type="HOGENOM" id="CLU_1558292_0_0_1"/>
<keyword evidence="2" id="KW-0732">Signal</keyword>
<evidence type="ECO:0000256" key="2">
    <source>
        <dbReference type="SAM" id="SignalP"/>
    </source>
</evidence>
<dbReference type="EMBL" id="DS028186">
    <property type="protein sequence ID" value="EEY68069.1"/>
    <property type="molecule type" value="Genomic_DNA"/>
</dbReference>
<dbReference type="RefSeq" id="XP_002997627.1">
    <property type="nucleotide sequence ID" value="XM_002997581.1"/>
</dbReference>
<name>D0NYF7_PHYIT</name>
<evidence type="ECO:0000256" key="1">
    <source>
        <dbReference type="SAM" id="MobiDB-lite"/>
    </source>
</evidence>
<dbReference type="OMA" id="WSGWWSL"/>
<reference evidence="4" key="1">
    <citation type="journal article" date="2009" name="Nature">
        <title>Genome sequence and analysis of the Irish potato famine pathogen Phytophthora infestans.</title>
        <authorList>
            <consortium name="The Broad Institute Genome Sequencing Platform"/>
            <person name="Haas B.J."/>
            <person name="Kamoun S."/>
            <person name="Zody M.C."/>
            <person name="Jiang R.H."/>
            <person name="Handsaker R.E."/>
            <person name="Cano L.M."/>
            <person name="Grabherr M."/>
            <person name="Kodira C.D."/>
            <person name="Raffaele S."/>
            <person name="Torto-Alalibo T."/>
            <person name="Bozkurt T.O."/>
            <person name="Ah-Fong A.M."/>
            <person name="Alvarado L."/>
            <person name="Anderson V.L."/>
            <person name="Armstrong M.R."/>
            <person name="Avrova A."/>
            <person name="Baxter L."/>
            <person name="Beynon J."/>
            <person name="Boevink P.C."/>
            <person name="Bollmann S.R."/>
            <person name="Bos J.I."/>
            <person name="Bulone V."/>
            <person name="Cai G."/>
            <person name="Cakir C."/>
            <person name="Carrington J.C."/>
            <person name="Chawner M."/>
            <person name="Conti L."/>
            <person name="Costanzo S."/>
            <person name="Ewan R."/>
            <person name="Fahlgren N."/>
            <person name="Fischbach M.A."/>
            <person name="Fugelstad J."/>
            <person name="Gilroy E.M."/>
            <person name="Gnerre S."/>
            <person name="Green P.J."/>
            <person name="Grenville-Briggs L.J."/>
            <person name="Griffith J."/>
            <person name="Grunwald N.J."/>
            <person name="Horn K."/>
            <person name="Horner N.R."/>
            <person name="Hu C.H."/>
            <person name="Huitema E."/>
            <person name="Jeong D.H."/>
            <person name="Jones A.M."/>
            <person name="Jones J.D."/>
            <person name="Jones R.W."/>
            <person name="Karlsson E.K."/>
            <person name="Kunjeti S.G."/>
            <person name="Lamour K."/>
            <person name="Liu Z."/>
            <person name="Ma L."/>
            <person name="Maclean D."/>
            <person name="Chibucos M.C."/>
            <person name="McDonald H."/>
            <person name="McWalters J."/>
            <person name="Meijer H.J."/>
            <person name="Morgan W."/>
            <person name="Morris P.F."/>
            <person name="Munro C.A."/>
            <person name="O'Neill K."/>
            <person name="Ospina-Giraldo M."/>
            <person name="Pinzon A."/>
            <person name="Pritchard L."/>
            <person name="Ramsahoye B."/>
            <person name="Ren Q."/>
            <person name="Restrepo S."/>
            <person name="Roy S."/>
            <person name="Sadanandom A."/>
            <person name="Savidor A."/>
            <person name="Schornack S."/>
            <person name="Schwartz D.C."/>
            <person name="Schumann U.D."/>
            <person name="Schwessinger B."/>
            <person name="Seyer L."/>
            <person name="Sharpe T."/>
            <person name="Silvar C."/>
            <person name="Song J."/>
            <person name="Studholme D.J."/>
            <person name="Sykes S."/>
            <person name="Thines M."/>
            <person name="van de Vondervoort P.J."/>
            <person name="Phuntumart V."/>
            <person name="Wawra S."/>
            <person name="Weide R."/>
            <person name="Win J."/>
            <person name="Young C."/>
            <person name="Zhou S."/>
            <person name="Fry W."/>
            <person name="Meyers B.C."/>
            <person name="van West P."/>
            <person name="Ristaino J."/>
            <person name="Govers F."/>
            <person name="Birch P.R."/>
            <person name="Whisson S.C."/>
            <person name="Judelson H.S."/>
            <person name="Nusbaum C."/>
        </authorList>
    </citation>
    <scope>NUCLEOTIDE SEQUENCE [LARGE SCALE GENOMIC DNA]</scope>
    <source>
        <strain evidence="4">T30-4</strain>
    </source>
</reference>
<evidence type="ECO:0000313" key="4">
    <source>
        <dbReference type="Proteomes" id="UP000006643"/>
    </source>
</evidence>
<organism evidence="3 4">
    <name type="scientific">Phytophthora infestans (strain T30-4)</name>
    <name type="common">Potato late blight agent</name>
    <dbReference type="NCBI Taxonomy" id="403677"/>
    <lineage>
        <taxon>Eukaryota</taxon>
        <taxon>Sar</taxon>
        <taxon>Stramenopiles</taxon>
        <taxon>Oomycota</taxon>
        <taxon>Peronosporomycetes</taxon>
        <taxon>Peronosporales</taxon>
        <taxon>Peronosporaceae</taxon>
        <taxon>Phytophthora</taxon>
    </lineage>
</organism>
<protein>
    <submittedName>
        <fullName evidence="3">Secreted RxLR effector peptide protein, putative</fullName>
    </submittedName>
</protein>
<feature type="chain" id="PRO_5047275476" evidence="2">
    <location>
        <begin position="22"/>
        <end position="179"/>
    </location>
</feature>
<feature type="region of interest" description="Disordered" evidence="1">
    <location>
        <begin position="27"/>
        <end position="85"/>
    </location>
</feature>
<dbReference type="AlphaFoldDB" id="D0NYF7"/>
<dbReference type="KEGG" id="pif:PITG_18510"/>
<accession>D0NYF7</accession>